<name>A0A9N8ZR82_9GLOM</name>
<feature type="region of interest" description="Disordered" evidence="2">
    <location>
        <begin position="33"/>
        <end position="60"/>
    </location>
</feature>
<comment type="caution">
    <text evidence="3">The sequence shown here is derived from an EMBL/GenBank/DDBJ whole genome shotgun (WGS) entry which is preliminary data.</text>
</comment>
<protein>
    <submittedName>
        <fullName evidence="3">6898_t:CDS:1</fullName>
    </submittedName>
</protein>
<gene>
    <name evidence="3" type="ORF">FCALED_LOCUS3858</name>
</gene>
<dbReference type="EMBL" id="CAJVPQ010000706">
    <property type="protein sequence ID" value="CAG8504116.1"/>
    <property type="molecule type" value="Genomic_DNA"/>
</dbReference>
<feature type="region of interest" description="Disordered" evidence="2">
    <location>
        <begin position="138"/>
        <end position="166"/>
    </location>
</feature>
<evidence type="ECO:0000256" key="2">
    <source>
        <dbReference type="SAM" id="MobiDB-lite"/>
    </source>
</evidence>
<reference evidence="3" key="1">
    <citation type="submission" date="2021-06" db="EMBL/GenBank/DDBJ databases">
        <authorList>
            <person name="Kallberg Y."/>
            <person name="Tangrot J."/>
            <person name="Rosling A."/>
        </authorList>
    </citation>
    <scope>NUCLEOTIDE SEQUENCE</scope>
    <source>
        <strain evidence="3">UK204</strain>
    </source>
</reference>
<dbReference type="Proteomes" id="UP000789570">
    <property type="component" value="Unassembled WGS sequence"/>
</dbReference>
<feature type="compositionally biased region" description="Basic residues" evidence="2">
    <location>
        <begin position="138"/>
        <end position="149"/>
    </location>
</feature>
<proteinExistence type="predicted"/>
<feature type="coiled-coil region" evidence="1">
    <location>
        <begin position="196"/>
        <end position="234"/>
    </location>
</feature>
<feature type="compositionally biased region" description="Polar residues" evidence="2">
    <location>
        <begin position="157"/>
        <end position="166"/>
    </location>
</feature>
<dbReference type="AlphaFoldDB" id="A0A9N8ZR82"/>
<sequence>MTKQKSILNQSLTILTTIAASLTPSVLSPLISSLSSSPTSPTTKLPKEPPPTKQTKKHHRKLSLLYKQIEHLELKLLFKKAFIERELLCKLELARKIKEDASEFELNNLVELNNIRSRLVFLQTRDRQQITKDTKKKIEKNKLPKKNSSIKKSNYKTTSCSPSNNSLSIQDYKNSSSFNVNVSSNNKNLILENLSINELLNLLDQKENEMNSAIQSSQNQIEELLKDAYDYLEEEEYLKLDIHDIKLEIDDLETMCI</sequence>
<accession>A0A9N8ZR82</accession>
<dbReference type="OrthoDB" id="2443134at2759"/>
<evidence type="ECO:0000256" key="1">
    <source>
        <dbReference type="SAM" id="Coils"/>
    </source>
</evidence>
<keyword evidence="1" id="KW-0175">Coiled coil</keyword>
<evidence type="ECO:0000313" key="4">
    <source>
        <dbReference type="Proteomes" id="UP000789570"/>
    </source>
</evidence>
<organism evidence="3 4">
    <name type="scientific">Funneliformis caledonium</name>
    <dbReference type="NCBI Taxonomy" id="1117310"/>
    <lineage>
        <taxon>Eukaryota</taxon>
        <taxon>Fungi</taxon>
        <taxon>Fungi incertae sedis</taxon>
        <taxon>Mucoromycota</taxon>
        <taxon>Glomeromycotina</taxon>
        <taxon>Glomeromycetes</taxon>
        <taxon>Glomerales</taxon>
        <taxon>Glomeraceae</taxon>
        <taxon>Funneliformis</taxon>
    </lineage>
</organism>
<evidence type="ECO:0000313" key="3">
    <source>
        <dbReference type="EMBL" id="CAG8504116.1"/>
    </source>
</evidence>
<feature type="compositionally biased region" description="Low complexity" evidence="2">
    <location>
        <begin position="33"/>
        <end position="44"/>
    </location>
</feature>
<keyword evidence="4" id="KW-1185">Reference proteome</keyword>